<protein>
    <submittedName>
        <fullName evidence="1">Uncharacterized protein</fullName>
    </submittedName>
</protein>
<dbReference type="AlphaFoldDB" id="A0A3E3ITI1"/>
<dbReference type="RefSeq" id="WP_117546224.1">
    <property type="nucleotide sequence ID" value="NZ_QVME01000001.1"/>
</dbReference>
<reference evidence="1 2" key="1">
    <citation type="submission" date="2018-08" db="EMBL/GenBank/DDBJ databases">
        <title>A genome reference for cultivated species of the human gut microbiota.</title>
        <authorList>
            <person name="Zou Y."/>
            <person name="Xue W."/>
            <person name="Luo G."/>
        </authorList>
    </citation>
    <scope>NUCLEOTIDE SEQUENCE [LARGE SCALE GENOMIC DNA]</scope>
    <source>
        <strain evidence="1 2">TF05-12AC</strain>
    </source>
</reference>
<dbReference type="Proteomes" id="UP000260828">
    <property type="component" value="Unassembled WGS sequence"/>
</dbReference>
<name>A0A3E3ITI1_9FIRM</name>
<evidence type="ECO:0000313" key="1">
    <source>
        <dbReference type="EMBL" id="RGE70399.1"/>
    </source>
</evidence>
<gene>
    <name evidence="1" type="ORF">DXC40_04960</name>
</gene>
<proteinExistence type="predicted"/>
<evidence type="ECO:0000313" key="2">
    <source>
        <dbReference type="Proteomes" id="UP000260828"/>
    </source>
</evidence>
<accession>A0A3E3ITI1</accession>
<dbReference type="EMBL" id="QVME01000001">
    <property type="protein sequence ID" value="RGE70399.1"/>
    <property type="molecule type" value="Genomic_DNA"/>
</dbReference>
<sequence>MGLDIYAGTLTRYYSHNWKTVVQQWAEENGWGFQKITPDGETADNEEEMSPAEVQAAVENWRDQILSAISQPGQPPYTPWPEDNEKPYYTDKPDWDAFGAMLLVAACHTYNEPVPSTVEKDWNFGEHPLVARLGSDEERVWSLLRGATWWLPLPDSFLFQAPLPTDDQAMIATLGGLRKELEKLNQLAWQADEDTILDWADTEGYPVDGTIDADGQYSKADIPEHTQYDTQSLAKFAFSMFWRAMRFAEEQQVPILLDY</sequence>
<organism evidence="1 2">
    <name type="scientific">Anaerotruncus colihominis</name>
    <dbReference type="NCBI Taxonomy" id="169435"/>
    <lineage>
        <taxon>Bacteria</taxon>
        <taxon>Bacillati</taxon>
        <taxon>Bacillota</taxon>
        <taxon>Clostridia</taxon>
        <taxon>Eubacteriales</taxon>
        <taxon>Oscillospiraceae</taxon>
        <taxon>Anaerotruncus</taxon>
    </lineage>
</organism>
<comment type="caution">
    <text evidence="1">The sequence shown here is derived from an EMBL/GenBank/DDBJ whole genome shotgun (WGS) entry which is preliminary data.</text>
</comment>